<comment type="cofactor">
    <cofactor evidence="1 7">
        <name>pyridoxal 5'-phosphate</name>
        <dbReference type="ChEBI" id="CHEBI:597326"/>
    </cofactor>
</comment>
<gene>
    <name evidence="9" type="ORF">SAMN06295920_105211</name>
</gene>
<dbReference type="RefSeq" id="WP_079648580.1">
    <property type="nucleotide sequence ID" value="NZ_FUYM01000005.1"/>
</dbReference>
<feature type="domain" description="Aminotransferase class I/classII large" evidence="8">
    <location>
        <begin position="30"/>
        <end position="387"/>
    </location>
</feature>
<evidence type="ECO:0000256" key="2">
    <source>
        <dbReference type="ARBA" id="ARBA00007441"/>
    </source>
</evidence>
<protein>
    <recommendedName>
        <fullName evidence="7">Aminotransferase</fullName>
        <ecNumber evidence="7">2.6.1.-</ecNumber>
    </recommendedName>
</protein>
<dbReference type="Gene3D" id="3.90.1150.10">
    <property type="entry name" value="Aspartate Aminotransferase, domain 1"/>
    <property type="match status" value="1"/>
</dbReference>
<dbReference type="Pfam" id="PF00155">
    <property type="entry name" value="Aminotran_1_2"/>
    <property type="match status" value="1"/>
</dbReference>
<dbReference type="InterPro" id="IPR015421">
    <property type="entry name" value="PyrdxlP-dep_Trfase_major"/>
</dbReference>
<dbReference type="GO" id="GO:0042802">
    <property type="term" value="F:identical protein binding"/>
    <property type="evidence" value="ECO:0007669"/>
    <property type="project" value="TreeGrafter"/>
</dbReference>
<keyword evidence="5 7" id="KW-0808">Transferase</keyword>
<keyword evidence="6" id="KW-0663">Pyridoxal phosphate</keyword>
<proteinExistence type="inferred from homology"/>
<dbReference type="PANTHER" id="PTHR11879:SF22">
    <property type="entry name" value="ASPARTATE AMINOTRANSFERASE, MITOCHONDRIAL"/>
    <property type="match status" value="1"/>
</dbReference>
<dbReference type="NCBIfam" id="NF006719">
    <property type="entry name" value="PRK09257.1"/>
    <property type="match status" value="1"/>
</dbReference>
<keyword evidence="10" id="KW-1185">Reference proteome</keyword>
<dbReference type="GO" id="GO:0033585">
    <property type="term" value="P:L-phenylalanine biosynthetic process from chorismate via phenylpyruvate"/>
    <property type="evidence" value="ECO:0007669"/>
    <property type="project" value="TreeGrafter"/>
</dbReference>
<dbReference type="PROSITE" id="PS00105">
    <property type="entry name" value="AA_TRANSFER_CLASS_1"/>
    <property type="match status" value="1"/>
</dbReference>
<name>A0A1T5DI78_9SPHN</name>
<evidence type="ECO:0000256" key="1">
    <source>
        <dbReference type="ARBA" id="ARBA00001933"/>
    </source>
</evidence>
<comment type="similarity">
    <text evidence="2 7">Belongs to the class-I pyridoxal-phosphate-dependent aminotransferase family.</text>
</comment>
<accession>A0A1T5DI78</accession>
<evidence type="ECO:0000256" key="4">
    <source>
        <dbReference type="ARBA" id="ARBA00022576"/>
    </source>
</evidence>
<dbReference type="InterPro" id="IPR004839">
    <property type="entry name" value="Aminotransferase_I/II_large"/>
</dbReference>
<dbReference type="GO" id="GO:0005829">
    <property type="term" value="C:cytosol"/>
    <property type="evidence" value="ECO:0007669"/>
    <property type="project" value="TreeGrafter"/>
</dbReference>
<dbReference type="EC" id="2.6.1.-" evidence="7"/>
<organism evidence="9 10">
    <name type="scientific">Rhizorhabdus histidinilytica</name>
    <dbReference type="NCBI Taxonomy" id="439228"/>
    <lineage>
        <taxon>Bacteria</taxon>
        <taxon>Pseudomonadati</taxon>
        <taxon>Pseudomonadota</taxon>
        <taxon>Alphaproteobacteria</taxon>
        <taxon>Sphingomonadales</taxon>
        <taxon>Sphingomonadaceae</taxon>
        <taxon>Rhizorhabdus</taxon>
    </lineage>
</organism>
<dbReference type="GO" id="GO:0030170">
    <property type="term" value="F:pyridoxal phosphate binding"/>
    <property type="evidence" value="ECO:0007669"/>
    <property type="project" value="InterPro"/>
</dbReference>
<evidence type="ECO:0000259" key="8">
    <source>
        <dbReference type="Pfam" id="PF00155"/>
    </source>
</evidence>
<dbReference type="AlphaFoldDB" id="A0A1T5DI78"/>
<dbReference type="InterPro" id="IPR000796">
    <property type="entry name" value="Asp_trans"/>
</dbReference>
<dbReference type="PANTHER" id="PTHR11879">
    <property type="entry name" value="ASPARTATE AMINOTRANSFERASE"/>
    <property type="match status" value="1"/>
</dbReference>
<evidence type="ECO:0000256" key="5">
    <source>
        <dbReference type="ARBA" id="ARBA00022679"/>
    </source>
</evidence>
<dbReference type="OrthoDB" id="9766445at2"/>
<dbReference type="InterPro" id="IPR004838">
    <property type="entry name" value="NHTrfase_class1_PyrdxlP-BS"/>
</dbReference>
<dbReference type="InterPro" id="IPR015422">
    <property type="entry name" value="PyrdxlP-dep_Trfase_small"/>
</dbReference>
<evidence type="ECO:0000256" key="7">
    <source>
        <dbReference type="RuleBase" id="RU000481"/>
    </source>
</evidence>
<dbReference type="GO" id="GO:0004838">
    <property type="term" value="F:L-tyrosine-2-oxoglutarate transaminase activity"/>
    <property type="evidence" value="ECO:0007669"/>
    <property type="project" value="TreeGrafter"/>
</dbReference>
<dbReference type="STRING" id="439228.SAMN06295920_105211"/>
<sequence>MPFPCLQPQPADPLLSLAQIAGADRRPSRLDLSVGVYRDEAGRTPVMRAVKAAEHRLAETQPTKAYLGILGNAVFLDHVRALVMPGVDAQDVAAIQTPGGTAALRLAAELLAAGKPDRTIWVGTPTWSNHLPLLGEARLDVRCFPAFDIATQAPLVDRMLDIIAAAAPGDAFLLQPLCHNPTGVDLMPDALAAIADALAARGVVPLIDIAYHGFGRSLDEDSERLSALLDRLPHALLTYSCSKNFGLYRERAGALFSINRGGALRDLITGNLQALARTSWSMPPDHGAAVVATILGDAALAADWRQELAAMVARVHAVRQALAGHGVVGAIDLGPVAGQSGMFSLLPFGAELVARLRGDHAVYIPDSGRINIAGLAAERVDGFVAALRAAQMRSAA</sequence>
<dbReference type="Gene3D" id="3.40.640.10">
    <property type="entry name" value="Type I PLP-dependent aspartate aminotransferase-like (Major domain)"/>
    <property type="match status" value="1"/>
</dbReference>
<evidence type="ECO:0000313" key="10">
    <source>
        <dbReference type="Proteomes" id="UP000189818"/>
    </source>
</evidence>
<dbReference type="SUPFAM" id="SSF53383">
    <property type="entry name" value="PLP-dependent transferases"/>
    <property type="match status" value="1"/>
</dbReference>
<dbReference type="EMBL" id="FUYM01000005">
    <property type="protein sequence ID" value="SKB71376.1"/>
    <property type="molecule type" value="Genomic_DNA"/>
</dbReference>
<dbReference type="Proteomes" id="UP000189818">
    <property type="component" value="Unassembled WGS sequence"/>
</dbReference>
<dbReference type="InterPro" id="IPR015424">
    <property type="entry name" value="PyrdxlP-dep_Trfase"/>
</dbReference>
<evidence type="ECO:0000313" key="9">
    <source>
        <dbReference type="EMBL" id="SKB71376.1"/>
    </source>
</evidence>
<dbReference type="PRINTS" id="PR00799">
    <property type="entry name" value="TRANSAMINASE"/>
</dbReference>
<evidence type="ECO:0000256" key="6">
    <source>
        <dbReference type="ARBA" id="ARBA00022898"/>
    </source>
</evidence>
<keyword evidence="4 7" id="KW-0032">Aminotransferase</keyword>
<dbReference type="GO" id="GO:0004069">
    <property type="term" value="F:L-aspartate:2-oxoglutarate aminotransferase activity"/>
    <property type="evidence" value="ECO:0007669"/>
    <property type="project" value="TreeGrafter"/>
</dbReference>
<comment type="subunit">
    <text evidence="3">Homodimer.</text>
</comment>
<evidence type="ECO:0000256" key="3">
    <source>
        <dbReference type="ARBA" id="ARBA00011738"/>
    </source>
</evidence>
<reference evidence="10" key="1">
    <citation type="submission" date="2017-02" db="EMBL/GenBank/DDBJ databases">
        <authorList>
            <person name="Varghese N."/>
            <person name="Submissions S."/>
        </authorList>
    </citation>
    <scope>NUCLEOTIDE SEQUENCE [LARGE SCALE GENOMIC DNA]</scope>
    <source>
        <strain evidence="10">UM2</strain>
    </source>
</reference>